<accession>A0A0U3AXC0</accession>
<dbReference type="EMBL" id="CP013650">
    <property type="protein sequence ID" value="ALS98767.1"/>
    <property type="molecule type" value="Genomic_DNA"/>
</dbReference>
<gene>
    <name evidence="1" type="ORF">AT746_11115</name>
</gene>
<dbReference type="AlphaFoldDB" id="A0A0U3AXC0"/>
<dbReference type="RefSeq" id="WP_062480307.1">
    <property type="nucleotide sequence ID" value="NZ_CP013650.1"/>
</dbReference>
<dbReference type="OrthoDB" id="6386846at2"/>
<proteinExistence type="predicted"/>
<sequence length="106" mass="12395">MVTYSLKQRWRHFKLKFNKQLVVQAVAAPLLRQIIRDYEAQGWERDRMHSEVDIEQSFQILSLRKGNTRLDFSLTDEQSGDICGPDNALLALARQYQLQTTRTPDS</sequence>
<protein>
    <submittedName>
        <fullName evidence="1">Uncharacterized protein</fullName>
    </submittedName>
</protein>
<keyword evidence="2" id="KW-1185">Reference proteome</keyword>
<reference evidence="1 2" key="1">
    <citation type="submission" date="2015-12" db="EMBL/GenBank/DDBJ databases">
        <title>Complete genome of Lacimicrobium alkaliphilum KCTC 32984.</title>
        <authorList>
            <person name="Kim S.-G."/>
            <person name="Lee Y.-J."/>
        </authorList>
    </citation>
    <scope>NUCLEOTIDE SEQUENCE [LARGE SCALE GENOMIC DNA]</scope>
    <source>
        <strain evidence="1 2">YelD216</strain>
    </source>
</reference>
<organism evidence="1 2">
    <name type="scientific">Lacimicrobium alkaliphilum</name>
    <dbReference type="NCBI Taxonomy" id="1526571"/>
    <lineage>
        <taxon>Bacteria</taxon>
        <taxon>Pseudomonadati</taxon>
        <taxon>Pseudomonadota</taxon>
        <taxon>Gammaproteobacteria</taxon>
        <taxon>Alteromonadales</taxon>
        <taxon>Alteromonadaceae</taxon>
        <taxon>Lacimicrobium</taxon>
    </lineage>
</organism>
<evidence type="ECO:0000313" key="1">
    <source>
        <dbReference type="EMBL" id="ALS98767.1"/>
    </source>
</evidence>
<dbReference type="Proteomes" id="UP000068447">
    <property type="component" value="Chromosome"/>
</dbReference>
<name>A0A0U3AXC0_9ALTE</name>
<dbReference type="KEGG" id="lal:AT746_11115"/>
<evidence type="ECO:0000313" key="2">
    <source>
        <dbReference type="Proteomes" id="UP000068447"/>
    </source>
</evidence>